<evidence type="ECO:0000259" key="3">
    <source>
        <dbReference type="Pfam" id="PF09631"/>
    </source>
</evidence>
<accession>A0AAN0J2M6</accession>
<reference evidence="5" key="1">
    <citation type="journal article" date="2010" name="Nature">
        <title>The Amphimedon queenslandica genome and the evolution of animal complexity.</title>
        <authorList>
            <person name="Srivastava M."/>
            <person name="Simakov O."/>
            <person name="Chapman J."/>
            <person name="Fahey B."/>
            <person name="Gauthier M.E."/>
            <person name="Mitros T."/>
            <person name="Richards G.S."/>
            <person name="Conaco C."/>
            <person name="Dacre M."/>
            <person name="Hellsten U."/>
            <person name="Larroux C."/>
            <person name="Putnam N.H."/>
            <person name="Stanke M."/>
            <person name="Adamska M."/>
            <person name="Darling A."/>
            <person name="Degnan S.M."/>
            <person name="Oakley T.H."/>
            <person name="Plachetzki D.C."/>
            <person name="Zhai Y."/>
            <person name="Adamski M."/>
            <person name="Calcino A."/>
            <person name="Cummins S.F."/>
            <person name="Goodstein D.M."/>
            <person name="Harris C."/>
            <person name="Jackson D.J."/>
            <person name="Leys S.P."/>
            <person name="Shu S."/>
            <person name="Woodcroft B.J."/>
            <person name="Vervoort M."/>
            <person name="Kosik K.S."/>
            <person name="Manning G."/>
            <person name="Degnan B.M."/>
            <person name="Rokhsar D.S."/>
        </authorList>
    </citation>
    <scope>NUCLEOTIDE SEQUENCE [LARGE SCALE GENOMIC DNA]</scope>
</reference>
<evidence type="ECO:0000256" key="1">
    <source>
        <dbReference type="ARBA" id="ARBA00006091"/>
    </source>
</evidence>
<dbReference type="GO" id="GO:0003676">
    <property type="term" value="F:nucleic acid binding"/>
    <property type="evidence" value="ECO:0007669"/>
    <property type="project" value="InterPro"/>
</dbReference>
<reference evidence="4" key="2">
    <citation type="submission" date="2024-06" db="UniProtKB">
        <authorList>
            <consortium name="EnsemblMetazoa"/>
        </authorList>
    </citation>
    <scope>IDENTIFICATION</scope>
</reference>
<dbReference type="Pfam" id="PF09631">
    <property type="entry name" value="Sen15"/>
    <property type="match status" value="1"/>
</dbReference>
<keyword evidence="5" id="KW-1185">Reference proteome</keyword>
<organism evidence="4 5">
    <name type="scientific">Amphimedon queenslandica</name>
    <name type="common">Sponge</name>
    <dbReference type="NCBI Taxonomy" id="400682"/>
    <lineage>
        <taxon>Eukaryota</taxon>
        <taxon>Metazoa</taxon>
        <taxon>Porifera</taxon>
        <taxon>Demospongiae</taxon>
        <taxon>Heteroscleromorpha</taxon>
        <taxon>Haplosclerida</taxon>
        <taxon>Niphatidae</taxon>
        <taxon>Amphimedon</taxon>
    </lineage>
</organism>
<dbReference type="Proteomes" id="UP000007879">
    <property type="component" value="Unassembled WGS sequence"/>
</dbReference>
<sequence length="116" mass="13101">MASCCKAVLSHLEKSGDSFDCLYSQVLQNHIIISQNGSQTEETERIVIPIDVRHHHSFESLTKMIENASLELKQDLKKVTLGLVGEDNHTVVFYDIYKGMVSPNDSPLSLKRQKNE</sequence>
<feature type="domain" description="tRNA-splicing endonuclease subunit Sen15" evidence="3">
    <location>
        <begin position="34"/>
        <end position="105"/>
    </location>
</feature>
<keyword evidence="2" id="KW-0819">tRNA processing</keyword>
<dbReference type="GO" id="GO:0006388">
    <property type="term" value="P:tRNA splicing, via endonucleolytic cleavage and ligation"/>
    <property type="evidence" value="ECO:0007669"/>
    <property type="project" value="InterPro"/>
</dbReference>
<dbReference type="GeneID" id="109581357"/>
<dbReference type="EnsemblMetazoa" id="XM_019995417.1">
    <property type="protein sequence ID" value="XP_019850976.1"/>
    <property type="gene ID" value="LOC109581357"/>
</dbReference>
<dbReference type="InterPro" id="IPR018593">
    <property type="entry name" value="tRNA-endonuc_su_Sen15"/>
</dbReference>
<protein>
    <recommendedName>
        <fullName evidence="3">tRNA-splicing endonuclease subunit Sen15 domain-containing protein</fullName>
    </recommendedName>
</protein>
<dbReference type="InterPro" id="IPR036167">
    <property type="entry name" value="tRNA_intron_Endo_cat-like_sf"/>
</dbReference>
<evidence type="ECO:0000256" key="2">
    <source>
        <dbReference type="ARBA" id="ARBA00022694"/>
    </source>
</evidence>
<dbReference type="GO" id="GO:0005634">
    <property type="term" value="C:nucleus"/>
    <property type="evidence" value="ECO:0007669"/>
    <property type="project" value="UniProtKB-ARBA"/>
</dbReference>
<dbReference type="AlphaFoldDB" id="A0AAN0J2M6"/>
<evidence type="ECO:0000313" key="4">
    <source>
        <dbReference type="EnsemblMetazoa" id="XP_019850976.1"/>
    </source>
</evidence>
<dbReference type="Gene3D" id="3.40.1350.10">
    <property type="match status" value="1"/>
</dbReference>
<dbReference type="RefSeq" id="XP_019850976.1">
    <property type="nucleotide sequence ID" value="XM_019995417.1"/>
</dbReference>
<comment type="similarity">
    <text evidence="1">Belongs to the SEN15 family.</text>
</comment>
<proteinExistence type="inferred from homology"/>
<dbReference type="KEGG" id="aqu:109581357"/>
<dbReference type="InterPro" id="IPR011856">
    <property type="entry name" value="tRNA_endonuc-like_dom_sf"/>
</dbReference>
<name>A0AAN0J2M6_AMPQE</name>
<dbReference type="SUPFAM" id="SSF53032">
    <property type="entry name" value="tRNA-intron endonuclease catalytic domain-like"/>
    <property type="match status" value="1"/>
</dbReference>
<evidence type="ECO:0000313" key="5">
    <source>
        <dbReference type="Proteomes" id="UP000007879"/>
    </source>
</evidence>